<accession>A0A4R3HUW0</accession>
<keyword evidence="1" id="KW-0812">Transmembrane</keyword>
<evidence type="ECO:0000313" key="2">
    <source>
        <dbReference type="EMBL" id="TCS35825.1"/>
    </source>
</evidence>
<feature type="transmembrane region" description="Helical" evidence="1">
    <location>
        <begin position="51"/>
        <end position="71"/>
    </location>
</feature>
<comment type="caution">
    <text evidence="2">The sequence shown here is derived from an EMBL/GenBank/DDBJ whole genome shotgun (WGS) entry which is preliminary data.</text>
</comment>
<gene>
    <name evidence="2" type="ORF">EDC30_109124</name>
</gene>
<organism evidence="2 3">
    <name type="scientific">Paucimonas lemoignei</name>
    <name type="common">Pseudomonas lemoignei</name>
    <dbReference type="NCBI Taxonomy" id="29443"/>
    <lineage>
        <taxon>Bacteria</taxon>
        <taxon>Pseudomonadati</taxon>
        <taxon>Pseudomonadota</taxon>
        <taxon>Betaproteobacteria</taxon>
        <taxon>Burkholderiales</taxon>
        <taxon>Burkholderiaceae</taxon>
        <taxon>Paucimonas</taxon>
    </lineage>
</organism>
<dbReference type="RefSeq" id="WP_132259502.1">
    <property type="nucleotide sequence ID" value="NZ_SLZQ01000009.1"/>
</dbReference>
<keyword evidence="1" id="KW-1133">Transmembrane helix</keyword>
<dbReference type="AlphaFoldDB" id="A0A4R3HUW0"/>
<dbReference type="Proteomes" id="UP000295382">
    <property type="component" value="Unassembled WGS sequence"/>
</dbReference>
<dbReference type="EMBL" id="SLZQ01000009">
    <property type="protein sequence ID" value="TCS35825.1"/>
    <property type="molecule type" value="Genomic_DNA"/>
</dbReference>
<proteinExistence type="predicted"/>
<protein>
    <submittedName>
        <fullName evidence="2">Uncharacterized protein</fullName>
    </submittedName>
</protein>
<keyword evidence="1" id="KW-0472">Membrane</keyword>
<evidence type="ECO:0000313" key="3">
    <source>
        <dbReference type="Proteomes" id="UP000295382"/>
    </source>
</evidence>
<sequence length="81" mass="9354">MTEQLLQAWVLLTGGASVWLMADPRGQRRSLGCWIGLAGQPAWFFSTYQHFQWGMFMLSVVFTSSFIRGIVLHRFSRDNKK</sequence>
<feature type="transmembrane region" description="Helical" evidence="1">
    <location>
        <begin position="6"/>
        <end position="22"/>
    </location>
</feature>
<keyword evidence="3" id="KW-1185">Reference proteome</keyword>
<reference evidence="2 3" key="1">
    <citation type="submission" date="2019-03" db="EMBL/GenBank/DDBJ databases">
        <title>Genomic Encyclopedia of Type Strains, Phase IV (KMG-IV): sequencing the most valuable type-strain genomes for metagenomic binning, comparative biology and taxonomic classification.</title>
        <authorList>
            <person name="Goeker M."/>
        </authorList>
    </citation>
    <scope>NUCLEOTIDE SEQUENCE [LARGE SCALE GENOMIC DNA]</scope>
    <source>
        <strain evidence="2 3">DSM 7445</strain>
    </source>
</reference>
<dbReference type="OrthoDB" id="9007099at2"/>
<evidence type="ECO:0000256" key="1">
    <source>
        <dbReference type="SAM" id="Phobius"/>
    </source>
</evidence>
<name>A0A4R3HUW0_PAULE</name>